<proteinExistence type="predicted"/>
<dbReference type="InterPro" id="IPR036291">
    <property type="entry name" value="NAD(P)-bd_dom_sf"/>
</dbReference>
<dbReference type="RefSeq" id="WP_249656542.1">
    <property type="nucleotide sequence ID" value="NZ_JAMFMA010000001.1"/>
</dbReference>
<keyword evidence="3" id="KW-1185">Reference proteome</keyword>
<dbReference type="Gene3D" id="3.40.50.720">
    <property type="entry name" value="NAD(P)-binding Rossmann-like Domain"/>
    <property type="match status" value="1"/>
</dbReference>
<evidence type="ECO:0000313" key="2">
    <source>
        <dbReference type="EMBL" id="MCL6273365.1"/>
    </source>
</evidence>
<reference evidence="2 3" key="1">
    <citation type="submission" date="2022-05" db="EMBL/GenBank/DDBJ databases">
        <authorList>
            <person name="Park J.-S."/>
        </authorList>
    </citation>
    <scope>NUCLEOTIDE SEQUENCE [LARGE SCALE GENOMIC DNA]</scope>
    <source>
        <strain evidence="2 3">2012CJ35-5</strain>
    </source>
</reference>
<feature type="domain" description="NAD-dependent epimerase/dehydratase" evidence="1">
    <location>
        <begin position="34"/>
        <end position="186"/>
    </location>
</feature>
<evidence type="ECO:0000313" key="3">
    <source>
        <dbReference type="Proteomes" id="UP001203607"/>
    </source>
</evidence>
<name>A0ABT0PPP5_9FLAO</name>
<dbReference type="Proteomes" id="UP001203607">
    <property type="component" value="Unassembled WGS sequence"/>
</dbReference>
<sequence>MNKRDFLKAFSGSVLLAATSPMLYGKTKRSNKNVLVLGGTNFVGPSIVEAFLDNGWSVTLLNRGITNPDLFPELPLIKCDREKEDRLDLKANAETIRNTYWNCVVDTWQKSPKAVQDFIDEFKEDFGHYHYISSVSVYHDWNEMGIKETANLNPVPEFPNRIETNFRYAIRKTLAENTIAETLSRYTVYRSHGMRDFRRPDHTNPNEENYWPIRFARGGDILVPDAKKHFYQMTDVKSLCKFIVTCAENNNYGPFNVAYKSIPFRDYIKNLIKVTGKPKKLVWVDGDFLIEQGLIPYKIVSAWKPNPKGSYHFDINKALKNGLKNRSLKKLIVDQIRGYKSRYPNDELRFGEVNKGIKVGGFSMEKEREIIQKWEKLKKK</sequence>
<dbReference type="Pfam" id="PF01370">
    <property type="entry name" value="Epimerase"/>
    <property type="match status" value="1"/>
</dbReference>
<evidence type="ECO:0000259" key="1">
    <source>
        <dbReference type="Pfam" id="PF01370"/>
    </source>
</evidence>
<organism evidence="2 3">
    <name type="scientific">Flagellimonas spongiicola</name>
    <dbReference type="NCBI Taxonomy" id="2942208"/>
    <lineage>
        <taxon>Bacteria</taxon>
        <taxon>Pseudomonadati</taxon>
        <taxon>Bacteroidota</taxon>
        <taxon>Flavobacteriia</taxon>
        <taxon>Flavobacteriales</taxon>
        <taxon>Flavobacteriaceae</taxon>
        <taxon>Flagellimonas</taxon>
    </lineage>
</organism>
<dbReference type="InterPro" id="IPR001509">
    <property type="entry name" value="Epimerase_deHydtase"/>
</dbReference>
<dbReference type="EMBL" id="JAMFMA010000001">
    <property type="protein sequence ID" value="MCL6273365.1"/>
    <property type="molecule type" value="Genomic_DNA"/>
</dbReference>
<accession>A0ABT0PPP5</accession>
<dbReference type="SUPFAM" id="SSF51735">
    <property type="entry name" value="NAD(P)-binding Rossmann-fold domains"/>
    <property type="match status" value="1"/>
</dbReference>
<gene>
    <name evidence="2" type="ORF">M3P19_05050</name>
</gene>
<protein>
    <submittedName>
        <fullName evidence="2">NAD-dependent epimerase/dehydratase family protein</fullName>
    </submittedName>
</protein>
<comment type="caution">
    <text evidence="2">The sequence shown here is derived from an EMBL/GenBank/DDBJ whole genome shotgun (WGS) entry which is preliminary data.</text>
</comment>